<dbReference type="Pfam" id="PF00690">
    <property type="entry name" value="Cation_ATPase_N"/>
    <property type="match status" value="1"/>
</dbReference>
<dbReference type="OrthoDB" id="6431602at2759"/>
<comment type="caution">
    <text evidence="5">The sequence shown here is derived from an EMBL/GenBank/DDBJ whole genome shotgun (WGS) entry which is preliminary data.</text>
</comment>
<protein>
    <recommendedName>
        <fullName evidence="4">Cation-transporting P-type ATPase N-terminal domain-containing protein</fullName>
    </recommendedName>
</protein>
<reference evidence="5 6" key="1">
    <citation type="submission" date="2017-03" db="EMBL/GenBank/DDBJ databases">
        <title>Genome Survey of Euroglyphus maynei.</title>
        <authorList>
            <person name="Arlian L.G."/>
            <person name="Morgan M.S."/>
            <person name="Rider S.D."/>
        </authorList>
    </citation>
    <scope>NUCLEOTIDE SEQUENCE [LARGE SCALE GENOMIC DNA]</scope>
    <source>
        <strain evidence="5">Arlian Lab</strain>
        <tissue evidence="5">Whole body</tissue>
    </source>
</reference>
<dbReference type="GO" id="GO:0005886">
    <property type="term" value="C:plasma membrane"/>
    <property type="evidence" value="ECO:0007669"/>
    <property type="project" value="UniProtKB-SubCell"/>
</dbReference>
<dbReference type="GO" id="GO:0030007">
    <property type="term" value="P:intracellular potassium ion homeostasis"/>
    <property type="evidence" value="ECO:0007669"/>
    <property type="project" value="TreeGrafter"/>
</dbReference>
<dbReference type="GO" id="GO:0036376">
    <property type="term" value="P:sodium ion export across plasma membrane"/>
    <property type="evidence" value="ECO:0007669"/>
    <property type="project" value="TreeGrafter"/>
</dbReference>
<evidence type="ECO:0000313" key="5">
    <source>
        <dbReference type="EMBL" id="OTF77592.1"/>
    </source>
</evidence>
<proteinExistence type="predicted"/>
<dbReference type="InterPro" id="IPR050510">
    <property type="entry name" value="Cation_transp_ATPase_P-type"/>
</dbReference>
<keyword evidence="2" id="KW-1003">Cell membrane</keyword>
<feature type="non-terminal residue" evidence="5">
    <location>
        <position position="66"/>
    </location>
</feature>
<dbReference type="GO" id="GO:0005391">
    <property type="term" value="F:P-type sodium:potassium-exchanging transporter activity"/>
    <property type="evidence" value="ECO:0007669"/>
    <property type="project" value="TreeGrafter"/>
</dbReference>
<dbReference type="Proteomes" id="UP000194236">
    <property type="component" value="Unassembled WGS sequence"/>
</dbReference>
<keyword evidence="3" id="KW-1133">Transmembrane helix</keyword>
<keyword evidence="3" id="KW-0812">Transmembrane</keyword>
<accession>A0A1Y3B9R0</accession>
<evidence type="ECO:0000256" key="3">
    <source>
        <dbReference type="SAM" id="Phobius"/>
    </source>
</evidence>
<evidence type="ECO:0000256" key="2">
    <source>
        <dbReference type="ARBA" id="ARBA00022475"/>
    </source>
</evidence>
<keyword evidence="6" id="KW-1185">Reference proteome</keyword>
<feature type="transmembrane region" description="Helical" evidence="3">
    <location>
        <begin position="28"/>
        <end position="49"/>
    </location>
</feature>
<dbReference type="InterPro" id="IPR004014">
    <property type="entry name" value="ATPase_P-typ_cation-transptr_N"/>
</dbReference>
<dbReference type="EMBL" id="MUJZ01031842">
    <property type="protein sequence ID" value="OTF77592.1"/>
    <property type="molecule type" value="Genomic_DNA"/>
</dbReference>
<dbReference type="PANTHER" id="PTHR43294">
    <property type="entry name" value="SODIUM/POTASSIUM-TRANSPORTING ATPASE SUBUNIT ALPHA"/>
    <property type="match status" value="1"/>
</dbReference>
<dbReference type="SUPFAM" id="SSF81665">
    <property type="entry name" value="Calcium ATPase, transmembrane domain M"/>
    <property type="match status" value="1"/>
</dbReference>
<dbReference type="GO" id="GO:1902600">
    <property type="term" value="P:proton transmembrane transport"/>
    <property type="evidence" value="ECO:0007669"/>
    <property type="project" value="TreeGrafter"/>
</dbReference>
<gene>
    <name evidence="5" type="ORF">BLA29_015189</name>
</gene>
<dbReference type="InterPro" id="IPR023298">
    <property type="entry name" value="ATPase_P-typ_TM_dom_sf"/>
</dbReference>
<evidence type="ECO:0000256" key="1">
    <source>
        <dbReference type="ARBA" id="ARBA00004651"/>
    </source>
</evidence>
<dbReference type="GO" id="GO:1990573">
    <property type="term" value="P:potassium ion import across plasma membrane"/>
    <property type="evidence" value="ECO:0007669"/>
    <property type="project" value="TreeGrafter"/>
</dbReference>
<evidence type="ECO:0000313" key="6">
    <source>
        <dbReference type="Proteomes" id="UP000194236"/>
    </source>
</evidence>
<evidence type="ECO:0000259" key="4">
    <source>
        <dbReference type="Pfam" id="PF00690"/>
    </source>
</evidence>
<organism evidence="5 6">
    <name type="scientific">Euroglyphus maynei</name>
    <name type="common">Mayne's house dust mite</name>
    <dbReference type="NCBI Taxonomy" id="6958"/>
    <lineage>
        <taxon>Eukaryota</taxon>
        <taxon>Metazoa</taxon>
        <taxon>Ecdysozoa</taxon>
        <taxon>Arthropoda</taxon>
        <taxon>Chelicerata</taxon>
        <taxon>Arachnida</taxon>
        <taxon>Acari</taxon>
        <taxon>Acariformes</taxon>
        <taxon>Sarcoptiformes</taxon>
        <taxon>Astigmata</taxon>
        <taxon>Psoroptidia</taxon>
        <taxon>Analgoidea</taxon>
        <taxon>Pyroglyphidae</taxon>
        <taxon>Pyroglyphinae</taxon>
        <taxon>Euroglyphus</taxon>
    </lineage>
</organism>
<comment type="subcellular location">
    <subcellularLocation>
        <location evidence="1">Cell membrane</location>
        <topology evidence="1">Multi-pass membrane protein</topology>
    </subcellularLocation>
</comment>
<dbReference type="AlphaFoldDB" id="A0A1Y3B9R0"/>
<name>A0A1Y3B9R0_EURMA</name>
<sequence>MVILERDGSNELTPPKTTPKWIKFCKQLFGGFAMLLWVGAILCFIATAIQPDEMDNFYLGLVLALV</sequence>
<feature type="domain" description="Cation-transporting P-type ATPase N-terminal" evidence="4">
    <location>
        <begin position="4"/>
        <end position="43"/>
    </location>
</feature>
<dbReference type="GO" id="GO:0006883">
    <property type="term" value="P:intracellular sodium ion homeostasis"/>
    <property type="evidence" value="ECO:0007669"/>
    <property type="project" value="TreeGrafter"/>
</dbReference>
<dbReference type="PANTHER" id="PTHR43294:SF13">
    <property type="entry name" value="SODIUM_POTASSIUM-TRANSPORTING ATPASE SUBUNIT ALPHA"/>
    <property type="match status" value="1"/>
</dbReference>
<keyword evidence="3" id="KW-0472">Membrane</keyword>
<dbReference type="Gene3D" id="1.20.1110.10">
    <property type="entry name" value="Calcium-transporting ATPase, transmembrane domain"/>
    <property type="match status" value="1"/>
</dbReference>